<feature type="region of interest" description="Disordered" evidence="1">
    <location>
        <begin position="259"/>
        <end position="302"/>
    </location>
</feature>
<gene>
    <name evidence="3" type="ORF">METZ01_LOCUS373427</name>
</gene>
<feature type="non-terminal residue" evidence="3">
    <location>
        <position position="302"/>
    </location>
</feature>
<dbReference type="EMBL" id="UINC01136049">
    <property type="protein sequence ID" value="SVD20573.1"/>
    <property type="molecule type" value="Genomic_DNA"/>
</dbReference>
<dbReference type="InterPro" id="IPR049304">
    <property type="entry name" value="Gly_rich_dom"/>
</dbReference>
<sequence length="302" mass="29388">TAILWDSAAWYHVVLAVDTTQATADDRIKIYINGVQETSFSVKNNPAQNANLGVNSTIQHRLGSVNYSSAPSYFDGYMAEVHFIDGTALTPASFGKTGAALEWLPKEVVGVTYGTNGYYLKFIEAYPGLVAATGGTITTDGDYKVHTFNSSGTFTVTSTSGGDAAVDFLVIGGGGGGGGYAGGGGGGAGGYRTSYGTSGGGAGAELPLVVTAQAYTVTVGAGGTAGTGWYNNNSDYGSSAGGQGANSVFSSITSIGGGGGGASGGSKPATTGGSGGGGTITSSAAGAAGTANQGYAGGNGVD</sequence>
<organism evidence="3">
    <name type="scientific">marine metagenome</name>
    <dbReference type="NCBI Taxonomy" id="408172"/>
    <lineage>
        <taxon>unclassified sequences</taxon>
        <taxon>metagenomes</taxon>
        <taxon>ecological metagenomes</taxon>
    </lineage>
</organism>
<dbReference type="Pfam" id="PF21722">
    <property type="entry name" value="Gly_rich_2"/>
    <property type="match status" value="1"/>
</dbReference>
<reference evidence="3" key="1">
    <citation type="submission" date="2018-05" db="EMBL/GenBank/DDBJ databases">
        <authorList>
            <person name="Lanie J.A."/>
            <person name="Ng W.-L."/>
            <person name="Kazmierczak K.M."/>
            <person name="Andrzejewski T.M."/>
            <person name="Davidsen T.M."/>
            <person name="Wayne K.J."/>
            <person name="Tettelin H."/>
            <person name="Glass J.I."/>
            <person name="Rusch D."/>
            <person name="Podicherti R."/>
            <person name="Tsui H.-C.T."/>
            <person name="Winkler M.E."/>
        </authorList>
    </citation>
    <scope>NUCLEOTIDE SEQUENCE</scope>
</reference>
<accession>A0A382TEZ5</accession>
<feature type="non-terminal residue" evidence="3">
    <location>
        <position position="1"/>
    </location>
</feature>
<dbReference type="Gene3D" id="2.60.120.200">
    <property type="match status" value="1"/>
</dbReference>
<dbReference type="SUPFAM" id="SSF49899">
    <property type="entry name" value="Concanavalin A-like lectins/glucanases"/>
    <property type="match status" value="1"/>
</dbReference>
<feature type="compositionally biased region" description="Low complexity" evidence="1">
    <location>
        <begin position="280"/>
        <end position="294"/>
    </location>
</feature>
<evidence type="ECO:0000313" key="3">
    <source>
        <dbReference type="EMBL" id="SVD20573.1"/>
    </source>
</evidence>
<evidence type="ECO:0000256" key="1">
    <source>
        <dbReference type="SAM" id="MobiDB-lite"/>
    </source>
</evidence>
<protein>
    <recommendedName>
        <fullName evidence="2">Glycine-rich domain-containing protein</fullName>
    </recommendedName>
</protein>
<dbReference type="AlphaFoldDB" id="A0A382TEZ5"/>
<dbReference type="InterPro" id="IPR013320">
    <property type="entry name" value="ConA-like_dom_sf"/>
</dbReference>
<feature type="domain" description="Glycine-rich" evidence="2">
    <location>
        <begin position="150"/>
        <end position="300"/>
    </location>
</feature>
<name>A0A382TEZ5_9ZZZZ</name>
<proteinExistence type="predicted"/>
<evidence type="ECO:0000259" key="2">
    <source>
        <dbReference type="Pfam" id="PF21722"/>
    </source>
</evidence>